<protein>
    <submittedName>
        <fullName evidence="2">(rape) hypothetical protein</fullName>
    </submittedName>
</protein>
<evidence type="ECO:0000313" key="2">
    <source>
        <dbReference type="EMBL" id="CAF2129221.1"/>
    </source>
</evidence>
<accession>A0A816VXX7</accession>
<name>A0A816VXX7_BRANA</name>
<dbReference type="EMBL" id="HG994357">
    <property type="protein sequence ID" value="CAF2129221.1"/>
    <property type="molecule type" value="Genomic_DNA"/>
</dbReference>
<organism evidence="2">
    <name type="scientific">Brassica napus</name>
    <name type="common">Rape</name>
    <dbReference type="NCBI Taxonomy" id="3708"/>
    <lineage>
        <taxon>Eukaryota</taxon>
        <taxon>Viridiplantae</taxon>
        <taxon>Streptophyta</taxon>
        <taxon>Embryophyta</taxon>
        <taxon>Tracheophyta</taxon>
        <taxon>Spermatophyta</taxon>
        <taxon>Magnoliopsida</taxon>
        <taxon>eudicotyledons</taxon>
        <taxon>Gunneridae</taxon>
        <taxon>Pentapetalae</taxon>
        <taxon>rosids</taxon>
        <taxon>malvids</taxon>
        <taxon>Brassicales</taxon>
        <taxon>Brassicaceae</taxon>
        <taxon>Brassiceae</taxon>
        <taxon>Brassica</taxon>
    </lineage>
</organism>
<reference evidence="2" key="1">
    <citation type="submission" date="2021-01" db="EMBL/GenBank/DDBJ databases">
        <authorList>
            <consortium name="Genoscope - CEA"/>
            <person name="William W."/>
        </authorList>
    </citation>
    <scope>NUCLEOTIDE SEQUENCE</scope>
</reference>
<feature type="region of interest" description="Disordered" evidence="1">
    <location>
        <begin position="56"/>
        <end position="101"/>
    </location>
</feature>
<evidence type="ECO:0000256" key="1">
    <source>
        <dbReference type="SAM" id="MobiDB-lite"/>
    </source>
</evidence>
<feature type="compositionally biased region" description="Low complexity" evidence="1">
    <location>
        <begin position="72"/>
        <end position="101"/>
    </location>
</feature>
<dbReference type="AlphaFoldDB" id="A0A816VXX7"/>
<dbReference type="Proteomes" id="UP001295469">
    <property type="component" value="Chromosome A03"/>
</dbReference>
<proteinExistence type="predicted"/>
<sequence length="117" mass="13235">MAFLSRDETKPFVWSFIVDSASLSRALSLLRRVDGIKRCSLVDGINRRRCRCTRRISPSSRRNQAESIADHSTTPRLSLSPRLTPRLSPSPRREPFSLPLLDDAASQSLSALTRIER</sequence>
<gene>
    <name evidence="2" type="ORF">DARMORV10_A03P46030.1</name>
</gene>